<accession>A0ABY9JQM5</accession>
<dbReference type="SUPFAM" id="SSF53697">
    <property type="entry name" value="SIS domain"/>
    <property type="match status" value="1"/>
</dbReference>
<dbReference type="Proteomes" id="UP001197974">
    <property type="component" value="Chromosome"/>
</dbReference>
<organism evidence="2 3">
    <name type="scientific">Bacillus carboniphilus</name>
    <dbReference type="NCBI Taxonomy" id="86663"/>
    <lineage>
        <taxon>Bacteria</taxon>
        <taxon>Bacillati</taxon>
        <taxon>Bacillota</taxon>
        <taxon>Bacilli</taxon>
        <taxon>Bacillales</taxon>
        <taxon>Bacillaceae</taxon>
        <taxon>Bacillus</taxon>
    </lineage>
</organism>
<protein>
    <submittedName>
        <fullName evidence="2">DUF2529 family protein</fullName>
    </submittedName>
</protein>
<evidence type="ECO:0000259" key="1">
    <source>
        <dbReference type="Pfam" id="PF10740"/>
    </source>
</evidence>
<reference evidence="2 3" key="1">
    <citation type="submission" date="2023-06" db="EMBL/GenBank/DDBJ databases">
        <title>Five Gram-positive bacteria isolated from mangrove sediments in Shenzhen, Guangdong, China.</title>
        <authorList>
            <person name="Yu S."/>
            <person name="Zheng W."/>
            <person name="Huang Y."/>
        </authorList>
    </citation>
    <scope>NUCLEOTIDE SEQUENCE [LARGE SCALE GENOMIC DNA]</scope>
    <source>
        <strain evidence="2 3">SaN35-3</strain>
    </source>
</reference>
<dbReference type="InterPro" id="IPR019676">
    <property type="entry name" value="DUF2529"/>
</dbReference>
<proteinExistence type="predicted"/>
<gene>
    <name evidence="2" type="ORF">LC087_12580</name>
</gene>
<feature type="domain" description="DUF2529" evidence="1">
    <location>
        <begin position="1"/>
        <end position="170"/>
    </location>
</feature>
<dbReference type="RefSeq" id="WP_226541456.1">
    <property type="nucleotide sequence ID" value="NZ_CP129013.1"/>
</dbReference>
<sequence>MLKIFSTQLIGHFNRIQQKEELSIEDGARLLAQASVGEGDIYVYATEQLKPLVDMSISEEEGLPSAKKFPTDLTNIQPEDRVLLFSPLSTNKNAIKIAEFLRERQVPTVAVTAIEKESTNILINLVDVHIDSKLNKQLVPTEDGTRIGFPTLMTSLYVYYGLLFSIREMISEYDHD</sequence>
<dbReference type="Gene3D" id="3.40.50.10490">
    <property type="entry name" value="Glucose-6-phosphate isomerase like protein, domain 1"/>
    <property type="match status" value="1"/>
</dbReference>
<evidence type="ECO:0000313" key="2">
    <source>
        <dbReference type="EMBL" id="WLR41696.1"/>
    </source>
</evidence>
<dbReference type="Pfam" id="PF10740">
    <property type="entry name" value="DUF2529"/>
    <property type="match status" value="1"/>
</dbReference>
<keyword evidence="3" id="KW-1185">Reference proteome</keyword>
<dbReference type="InterPro" id="IPR046348">
    <property type="entry name" value="SIS_dom_sf"/>
</dbReference>
<evidence type="ECO:0000313" key="3">
    <source>
        <dbReference type="Proteomes" id="UP001197974"/>
    </source>
</evidence>
<dbReference type="EMBL" id="CP129013">
    <property type="protein sequence ID" value="WLR41696.1"/>
    <property type="molecule type" value="Genomic_DNA"/>
</dbReference>
<name>A0ABY9JQM5_9BACI</name>